<sequence>MLITKFSLHVLSREDDVMDQLLFRQNEIVRFYLKQATQSSYSSRPSSSNIEGLQLDDAEHLPEKLPKRVRCVICHDRNRWRQEYKKILCIEKPVLPTFVYKLPLCRFLSKLL</sequence>
<dbReference type="EMBL" id="OU963895">
    <property type="protein sequence ID" value="CAH0401730.1"/>
    <property type="molecule type" value="Genomic_DNA"/>
</dbReference>
<accession>A0ABN8AZ57</accession>
<keyword evidence="2" id="KW-1185">Reference proteome</keyword>
<name>A0ABN8AZ57_CHISP</name>
<evidence type="ECO:0000313" key="1">
    <source>
        <dbReference type="EMBL" id="CAH0401730.1"/>
    </source>
</evidence>
<protein>
    <submittedName>
        <fullName evidence="1">Uncharacterized protein</fullName>
    </submittedName>
</protein>
<evidence type="ECO:0000313" key="2">
    <source>
        <dbReference type="Proteomes" id="UP001153292"/>
    </source>
</evidence>
<dbReference type="Proteomes" id="UP001153292">
    <property type="component" value="Chromosome 2"/>
</dbReference>
<gene>
    <name evidence="1" type="ORF">CHILSU_LOCUS4963</name>
</gene>
<organism evidence="1 2">
    <name type="scientific">Chilo suppressalis</name>
    <name type="common">Asiatic rice borer moth</name>
    <dbReference type="NCBI Taxonomy" id="168631"/>
    <lineage>
        <taxon>Eukaryota</taxon>
        <taxon>Metazoa</taxon>
        <taxon>Ecdysozoa</taxon>
        <taxon>Arthropoda</taxon>
        <taxon>Hexapoda</taxon>
        <taxon>Insecta</taxon>
        <taxon>Pterygota</taxon>
        <taxon>Neoptera</taxon>
        <taxon>Endopterygota</taxon>
        <taxon>Lepidoptera</taxon>
        <taxon>Glossata</taxon>
        <taxon>Ditrysia</taxon>
        <taxon>Pyraloidea</taxon>
        <taxon>Crambidae</taxon>
        <taxon>Crambinae</taxon>
        <taxon>Chilo</taxon>
    </lineage>
</organism>
<reference evidence="1" key="1">
    <citation type="submission" date="2021-12" db="EMBL/GenBank/DDBJ databases">
        <authorList>
            <person name="King R."/>
        </authorList>
    </citation>
    <scope>NUCLEOTIDE SEQUENCE</scope>
</reference>
<proteinExistence type="predicted"/>